<comment type="caution">
    <text evidence="1">The sequence shown here is derived from an EMBL/GenBank/DDBJ whole genome shotgun (WGS) entry which is preliminary data.</text>
</comment>
<dbReference type="Proteomes" id="UP001300383">
    <property type="component" value="Unassembled WGS sequence"/>
</dbReference>
<evidence type="ECO:0000313" key="2">
    <source>
        <dbReference type="Proteomes" id="UP001300383"/>
    </source>
</evidence>
<dbReference type="AlphaFoldDB" id="A0AAP4B9L5"/>
<dbReference type="RefSeq" id="WP_283231027.1">
    <property type="nucleotide sequence ID" value="NZ_JASGBQ010000015.1"/>
</dbReference>
<dbReference type="PROSITE" id="PS51257">
    <property type="entry name" value="PROKAR_LIPOPROTEIN"/>
    <property type="match status" value="1"/>
</dbReference>
<name>A0AAP4B9L5_9FIRM</name>
<reference evidence="1 2" key="1">
    <citation type="submission" date="2023-05" db="EMBL/GenBank/DDBJ databases">
        <title>[ruminococcus] sp. nov., isolated from a pig farm feces dump.</title>
        <authorList>
            <person name="Chang Y.-H."/>
        </authorList>
    </citation>
    <scope>NUCLEOTIDE SEQUENCE [LARGE SCALE GENOMIC DNA]</scope>
    <source>
        <strain evidence="1 2">YH-rum2234</strain>
    </source>
</reference>
<dbReference type="InterPro" id="IPR022476">
    <property type="entry name" value="Spore_YabP/YqfC"/>
</dbReference>
<organism evidence="1 2">
    <name type="scientific">Fusibacillus kribbianus</name>
    <dbReference type="NCBI Taxonomy" id="3044208"/>
    <lineage>
        <taxon>Bacteria</taxon>
        <taxon>Bacillati</taxon>
        <taxon>Bacillota</taxon>
        <taxon>Clostridia</taxon>
        <taxon>Lachnospirales</taxon>
        <taxon>Lachnospiraceae</taxon>
        <taxon>Fusibacillus</taxon>
    </lineage>
</organism>
<dbReference type="Pfam" id="PF07873">
    <property type="entry name" value="YabP"/>
    <property type="match status" value="1"/>
</dbReference>
<sequence>MKKRVEALVQALELPRDLCLGAAVVTSVGCLELTIENHRGILEYGPDCIRILSGMCRIRITGEDLVISYFGRESMKIRGRIHEIIYE</sequence>
<proteinExistence type="predicted"/>
<evidence type="ECO:0000313" key="1">
    <source>
        <dbReference type="EMBL" id="MDI9242581.1"/>
    </source>
</evidence>
<keyword evidence="2" id="KW-1185">Reference proteome</keyword>
<dbReference type="EMBL" id="JASGBQ010000015">
    <property type="protein sequence ID" value="MDI9242581.1"/>
    <property type="molecule type" value="Genomic_DNA"/>
</dbReference>
<accession>A0AAP4B9L5</accession>
<protein>
    <submittedName>
        <fullName evidence="1">YabP/YqfC family sporulation protein</fullName>
    </submittedName>
</protein>
<gene>
    <name evidence="1" type="ORF">QJ036_08880</name>
</gene>